<accession>R9BUQ2</accession>
<dbReference type="OrthoDB" id="2894826at2"/>
<keyword evidence="2" id="KW-1185">Reference proteome</keyword>
<sequence>MDEKLNNLIIKFGDEKWIDKLYSGEIFMQPLKSYIDLEREEKRKGQGDKNEASLRSKLIDYKFSCENSSEQMDLFLNLLNNGEDATFTFRYKDDERYLTSCFYKVDAERFVFIGEEDDKKYYQYNFTNEEKEIFSSWGNSALIINSKVFFNAIKTCLSNIDSRLGKVNYYCEDNLPEEALLDYQQKKVSRLFWKDEFFKHQNEYRFVIAEKSDKGKVVANLGSLKEISMKYNSSQLVTDGFIYIV</sequence>
<protein>
    <submittedName>
        <fullName evidence="1">Uncharacterized protein</fullName>
    </submittedName>
</protein>
<organism evidence="1 2">
    <name type="scientific">Clostridium sartagoforme AAU1</name>
    <dbReference type="NCBI Taxonomy" id="1202534"/>
    <lineage>
        <taxon>Bacteria</taxon>
        <taxon>Bacillati</taxon>
        <taxon>Bacillota</taxon>
        <taxon>Clostridia</taxon>
        <taxon>Eubacteriales</taxon>
        <taxon>Clostridiaceae</taxon>
        <taxon>Clostridium</taxon>
    </lineage>
</organism>
<comment type="caution">
    <text evidence="1">The sequence shown here is derived from an EMBL/GenBank/DDBJ whole genome shotgun (WGS) entry which is preliminary data.</text>
</comment>
<dbReference type="EMBL" id="ASRV01000205">
    <property type="protein sequence ID" value="EOR20420.1"/>
    <property type="molecule type" value="Genomic_DNA"/>
</dbReference>
<dbReference type="PATRIC" id="fig|1202534.3.peg.3454"/>
<dbReference type="AlphaFoldDB" id="R9BUQ2"/>
<evidence type="ECO:0000313" key="1">
    <source>
        <dbReference type="EMBL" id="EOR20420.1"/>
    </source>
</evidence>
<name>R9BUQ2_9CLOT</name>
<proteinExistence type="predicted"/>
<gene>
    <name evidence="1" type="ORF">A500_17335</name>
</gene>
<dbReference type="Proteomes" id="UP000013988">
    <property type="component" value="Unassembled WGS sequence"/>
</dbReference>
<dbReference type="RefSeq" id="WP_016208699.1">
    <property type="nucleotide sequence ID" value="NZ_ASRV01000205.1"/>
</dbReference>
<reference evidence="1 2" key="1">
    <citation type="submission" date="2013-03" db="EMBL/GenBank/DDBJ databases">
        <title>Whole genome shotgun sequencing of Clostridium sartagoforme AAU1.</title>
        <authorList>
            <person name="Joshi C.G."/>
            <person name="Duggirala S.M."/>
            <person name="Nathani N.M."/>
            <person name="Bhatt V.D."/>
            <person name="Patel A.K."/>
            <person name="Pandya P.R."/>
            <person name="KaPatel J.A."/>
        </authorList>
    </citation>
    <scope>NUCLEOTIDE SEQUENCE [LARGE SCALE GENOMIC DNA]</scope>
    <source>
        <strain evidence="1 2">AAU1</strain>
    </source>
</reference>
<evidence type="ECO:0000313" key="2">
    <source>
        <dbReference type="Proteomes" id="UP000013988"/>
    </source>
</evidence>